<dbReference type="Pfam" id="PF05627">
    <property type="entry name" value="AvrRpt-cleavage"/>
    <property type="match status" value="1"/>
</dbReference>
<evidence type="ECO:0000313" key="3">
    <source>
        <dbReference type="EMBL" id="GFY81623.1"/>
    </source>
</evidence>
<feature type="compositionally biased region" description="Polar residues" evidence="1">
    <location>
        <begin position="253"/>
        <end position="263"/>
    </location>
</feature>
<comment type="caution">
    <text evidence="3">The sequence shown here is derived from an EMBL/GenBank/DDBJ whole genome shotgun (WGS) entry which is preliminary data.</text>
</comment>
<dbReference type="EMBL" id="BJWL01000001">
    <property type="protein sequence ID" value="GFY81623.1"/>
    <property type="molecule type" value="Genomic_DNA"/>
</dbReference>
<dbReference type="PANTHER" id="PTHR33159:SF74">
    <property type="entry name" value="RPM1-INTERACTING PROTEIN 4-LIKE"/>
    <property type="match status" value="1"/>
</dbReference>
<gene>
    <name evidence="3" type="ORF">Acr_01g0014320</name>
</gene>
<dbReference type="InterPro" id="IPR040387">
    <property type="entry name" value="RIN4/NOI4"/>
</dbReference>
<reference evidence="3 4" key="1">
    <citation type="submission" date="2019-07" db="EMBL/GenBank/DDBJ databases">
        <title>De Novo Assembly of kiwifruit Actinidia rufa.</title>
        <authorList>
            <person name="Sugita-Konishi S."/>
            <person name="Sato K."/>
            <person name="Mori E."/>
            <person name="Abe Y."/>
            <person name="Kisaki G."/>
            <person name="Hamano K."/>
            <person name="Suezawa K."/>
            <person name="Otani M."/>
            <person name="Fukuda T."/>
            <person name="Manabe T."/>
            <person name="Gomi K."/>
            <person name="Tabuchi M."/>
            <person name="Akimitsu K."/>
            <person name="Kataoka I."/>
        </authorList>
    </citation>
    <scope>NUCLEOTIDE SEQUENCE [LARGE SCALE GENOMIC DNA]</scope>
    <source>
        <strain evidence="4">cv. Fuchu</strain>
    </source>
</reference>
<evidence type="ECO:0000256" key="1">
    <source>
        <dbReference type="SAM" id="MobiDB-lite"/>
    </source>
</evidence>
<protein>
    <submittedName>
        <fullName evidence="3">RPM1 interacting protein 4</fullName>
    </submittedName>
</protein>
<feature type="compositionally biased region" description="Basic and acidic residues" evidence="1">
    <location>
        <begin position="100"/>
        <end position="149"/>
    </location>
</feature>
<proteinExistence type="predicted"/>
<evidence type="ECO:0000313" key="4">
    <source>
        <dbReference type="Proteomes" id="UP000585474"/>
    </source>
</evidence>
<dbReference type="InterPro" id="IPR008700">
    <property type="entry name" value="TypeIII_avirulence_cleave"/>
</dbReference>
<feature type="compositionally biased region" description="Polar residues" evidence="1">
    <location>
        <begin position="212"/>
        <end position="222"/>
    </location>
</feature>
<evidence type="ECO:0000259" key="2">
    <source>
        <dbReference type="Pfam" id="PF05627"/>
    </source>
</evidence>
<dbReference type="AlphaFoldDB" id="A0A7J0E538"/>
<dbReference type="PANTHER" id="PTHR33159">
    <property type="entry name" value="RPM1-INTERACTING PROTEIN 4 (RIN4) FAMILY PROTEIN"/>
    <property type="match status" value="1"/>
</dbReference>
<feature type="region of interest" description="Disordered" evidence="1">
    <location>
        <begin position="89"/>
        <end position="299"/>
    </location>
</feature>
<dbReference type="Proteomes" id="UP000585474">
    <property type="component" value="Unassembled WGS sequence"/>
</dbReference>
<feature type="compositionally biased region" description="Polar residues" evidence="1">
    <location>
        <begin position="282"/>
        <end position="292"/>
    </location>
</feature>
<accession>A0A7J0E538</accession>
<organism evidence="3 4">
    <name type="scientific">Actinidia rufa</name>
    <dbReference type="NCBI Taxonomy" id="165716"/>
    <lineage>
        <taxon>Eukaryota</taxon>
        <taxon>Viridiplantae</taxon>
        <taxon>Streptophyta</taxon>
        <taxon>Embryophyta</taxon>
        <taxon>Tracheophyta</taxon>
        <taxon>Spermatophyta</taxon>
        <taxon>Magnoliopsida</taxon>
        <taxon>eudicotyledons</taxon>
        <taxon>Gunneridae</taxon>
        <taxon>Pentapetalae</taxon>
        <taxon>asterids</taxon>
        <taxon>Ericales</taxon>
        <taxon>Actinidiaceae</taxon>
        <taxon>Actinidia</taxon>
    </lineage>
</organism>
<name>A0A7J0E538_9ERIC</name>
<feature type="domain" description="RIN4 pathogenic type III effector avirulence factor Avr cleavage site" evidence="2">
    <location>
        <begin position="238"/>
        <end position="271"/>
    </location>
</feature>
<dbReference type="GO" id="GO:0005886">
    <property type="term" value="C:plasma membrane"/>
    <property type="evidence" value="ECO:0007669"/>
    <property type="project" value="TreeGrafter"/>
</dbReference>
<dbReference type="OrthoDB" id="850982at2759"/>
<keyword evidence="4" id="KW-1185">Reference proteome</keyword>
<sequence>MLRKICQDSCSSLETSVTLQNGGTSPQYSFIEVQSSQVPTFGNWESEENYTAYFDNKRKKKGGGTLNPNDHQVNTPLVLALPLKQEAELKGQKRPAATRPKHDFQTSREDGQLRKLTDSPLHHESEAPKEVSRPRHERQLSREEGELTRPIDSPYQRHGGPSTDEAPKRVTRPNAGSDCSIDQSPLHPHYQARMGGKVGGVSSPSWERKVSSEGSHASSTPGRSRLRSVTRGNDTPDNGHAVPKFGDWDESDPTSAEGYSQIFNKVREEKQSEAGKVPAMATETSYSNGQKQYRNDNPKVSESLLLSFQILSSS</sequence>